<dbReference type="SUPFAM" id="SSF53807">
    <property type="entry name" value="Helical backbone' metal receptor"/>
    <property type="match status" value="1"/>
</dbReference>
<gene>
    <name evidence="7" type="ORF">ABC228_07260</name>
</gene>
<name>A0ABU9XFF2_9BACI</name>
<dbReference type="EMBL" id="JBDIML010000002">
    <property type="protein sequence ID" value="MEN2766979.1"/>
    <property type="molecule type" value="Genomic_DNA"/>
</dbReference>
<evidence type="ECO:0000256" key="3">
    <source>
        <dbReference type="RuleBase" id="RU003512"/>
    </source>
</evidence>
<evidence type="ECO:0000313" key="7">
    <source>
        <dbReference type="EMBL" id="MEN2766979.1"/>
    </source>
</evidence>
<comment type="similarity">
    <text evidence="3">Belongs to the bacterial solute-binding protein 9 family.</text>
</comment>
<keyword evidence="2 6" id="KW-0732">Signal</keyword>
<dbReference type="RefSeq" id="WP_345824441.1">
    <property type="nucleotide sequence ID" value="NZ_JBDIML010000002.1"/>
</dbReference>
<comment type="caution">
    <text evidence="7">The sequence shown here is derived from an EMBL/GenBank/DDBJ whole genome shotgun (WGS) entry which is preliminary data.</text>
</comment>
<sequence length="362" mass="40832">MKTFRILFSVMVLALLLGACNSEEANNNSEDGDKLTIYTSIYPLKDFAEKIGGEYVAVESIIPPGADSHTYEPTSKEVIEIAKSDAFIYNGLGMEAYAETIQETLQGEDVMMVEASSGVEVIEHTHDHAHEHAEGEASEEEHDHSHSEGEASEEEHNHSHSEGEASEEEHDHEHEEGESSEDEHHHDHGDQDPHVWLDPYRAIVLAENIKDALIELKPEQQETFEQNYETLKKELEELDSQFHTLIESKENPEIVVSHAAYGYWEESFGITQIPIAGLSPSEEPSQSELSDIVQLAKEHEIKYVIFETNVTPKVAEIIREEINAEPLYLHNISTLTEEDLENGEDYFSLMKANLETLDKALQ</sequence>
<dbReference type="PRINTS" id="PR00691">
    <property type="entry name" value="ADHESINB"/>
</dbReference>
<feature type="coiled-coil region" evidence="4">
    <location>
        <begin position="221"/>
        <end position="248"/>
    </location>
</feature>
<evidence type="ECO:0000256" key="4">
    <source>
        <dbReference type="SAM" id="Coils"/>
    </source>
</evidence>
<feature type="region of interest" description="Disordered" evidence="5">
    <location>
        <begin position="127"/>
        <end position="194"/>
    </location>
</feature>
<feature type="chain" id="PRO_5045610118" evidence="6">
    <location>
        <begin position="26"/>
        <end position="362"/>
    </location>
</feature>
<dbReference type="Gene3D" id="3.40.50.1980">
    <property type="entry name" value="Nitrogenase molybdenum iron protein domain"/>
    <property type="match status" value="3"/>
</dbReference>
<organism evidence="7 8">
    <name type="scientific">Ornithinibacillus xuwenensis</name>
    <dbReference type="NCBI Taxonomy" id="3144668"/>
    <lineage>
        <taxon>Bacteria</taxon>
        <taxon>Bacillati</taxon>
        <taxon>Bacillota</taxon>
        <taxon>Bacilli</taxon>
        <taxon>Bacillales</taxon>
        <taxon>Bacillaceae</taxon>
        <taxon>Ornithinibacillus</taxon>
    </lineage>
</organism>
<dbReference type="PANTHER" id="PTHR42953">
    <property type="entry name" value="HIGH-AFFINITY ZINC UPTAKE SYSTEM PROTEIN ZNUA-RELATED"/>
    <property type="match status" value="1"/>
</dbReference>
<evidence type="ECO:0000256" key="2">
    <source>
        <dbReference type="ARBA" id="ARBA00022729"/>
    </source>
</evidence>
<dbReference type="InterPro" id="IPR050492">
    <property type="entry name" value="Bact_metal-bind_prot9"/>
</dbReference>
<dbReference type="PROSITE" id="PS51257">
    <property type="entry name" value="PROKAR_LIPOPROTEIN"/>
    <property type="match status" value="1"/>
</dbReference>
<evidence type="ECO:0000256" key="5">
    <source>
        <dbReference type="SAM" id="MobiDB-lite"/>
    </source>
</evidence>
<dbReference type="InterPro" id="IPR006129">
    <property type="entry name" value="AdhesinB"/>
</dbReference>
<evidence type="ECO:0000313" key="8">
    <source>
        <dbReference type="Proteomes" id="UP001444625"/>
    </source>
</evidence>
<reference evidence="7 8" key="1">
    <citation type="submission" date="2024-05" db="EMBL/GenBank/DDBJ databases">
        <authorList>
            <person name="Haq I."/>
            <person name="Ullah Z."/>
            <person name="Ahmad R."/>
            <person name="Li M."/>
            <person name="Tong Y."/>
        </authorList>
    </citation>
    <scope>NUCLEOTIDE SEQUENCE [LARGE SCALE GENOMIC DNA]</scope>
    <source>
        <strain evidence="7 8">16A2E</strain>
    </source>
</reference>
<dbReference type="PANTHER" id="PTHR42953:SF8">
    <property type="entry name" value="ZINT DOMAIN-CONTAINING PROTEIN"/>
    <property type="match status" value="1"/>
</dbReference>
<dbReference type="Proteomes" id="UP001444625">
    <property type="component" value="Unassembled WGS sequence"/>
</dbReference>
<accession>A0ABU9XFF2</accession>
<evidence type="ECO:0000256" key="6">
    <source>
        <dbReference type="SAM" id="SignalP"/>
    </source>
</evidence>
<dbReference type="Pfam" id="PF01297">
    <property type="entry name" value="ZnuA"/>
    <property type="match status" value="1"/>
</dbReference>
<keyword evidence="8" id="KW-1185">Reference proteome</keyword>
<dbReference type="InterPro" id="IPR006127">
    <property type="entry name" value="ZnuA-like"/>
</dbReference>
<keyword evidence="1 3" id="KW-0813">Transport</keyword>
<proteinExistence type="inferred from homology"/>
<feature type="signal peptide" evidence="6">
    <location>
        <begin position="1"/>
        <end position="25"/>
    </location>
</feature>
<keyword evidence="4" id="KW-0175">Coiled coil</keyword>
<dbReference type="InterPro" id="IPR006128">
    <property type="entry name" value="Lipoprotein_PsaA-like"/>
</dbReference>
<evidence type="ECO:0000256" key="1">
    <source>
        <dbReference type="ARBA" id="ARBA00022448"/>
    </source>
</evidence>
<dbReference type="PRINTS" id="PR00690">
    <property type="entry name" value="ADHESNFAMILY"/>
</dbReference>
<protein>
    <submittedName>
        <fullName evidence="7">Zinc ABC transporter substrate-binding protein</fullName>
    </submittedName>
</protein>